<evidence type="ECO:0000256" key="1">
    <source>
        <dbReference type="ARBA" id="ARBA00010466"/>
    </source>
</evidence>
<dbReference type="SUPFAM" id="SSF100950">
    <property type="entry name" value="NagB/RpiA/CoA transferase-like"/>
    <property type="match status" value="1"/>
</dbReference>
<reference evidence="6" key="1">
    <citation type="submission" date="2020-02" db="EMBL/GenBank/DDBJ databases">
        <authorList>
            <person name="Meier V. D."/>
        </authorList>
    </citation>
    <scope>NUCLEOTIDE SEQUENCE</scope>
    <source>
        <strain evidence="6">AVDCRST_MAG35</strain>
    </source>
</reference>
<accession>A0A6J4NXB7</accession>
<dbReference type="GO" id="GO:0003700">
    <property type="term" value="F:DNA-binding transcription factor activity"/>
    <property type="evidence" value="ECO:0007669"/>
    <property type="project" value="InterPro"/>
</dbReference>
<gene>
    <name evidence="6" type="ORF">AVDCRST_MAG35-854</name>
</gene>
<dbReference type="AlphaFoldDB" id="A0A6J4NXB7"/>
<dbReference type="GO" id="GO:0003677">
    <property type="term" value="F:DNA binding"/>
    <property type="evidence" value="ECO:0007669"/>
    <property type="project" value="UniProtKB-KW"/>
</dbReference>
<proteinExistence type="inferred from homology"/>
<keyword evidence="4" id="KW-0804">Transcription</keyword>
<feature type="domain" description="Sugar-binding" evidence="5">
    <location>
        <begin position="108"/>
        <end position="325"/>
    </location>
</feature>
<dbReference type="InterPro" id="IPR051054">
    <property type="entry name" value="SorC_transcr_regulators"/>
</dbReference>
<sequence length="332" mass="34638">MVVTGPDRPDVEGGARAAAGDTDRAYLDLVHAAATMYHLEDATQAQVSERLGTSRTTVSRLLSDARRLGIVRIQVVRPQHADPAQLAARLCELTGLAGVHLGAARASHLSASLGPVVHDVLAGVGLDRGDVLLVSSGRTTSEIAQGPLPHLPGVRVAPTIGGIDQAQAWYQPNETARQVAEKVGGSPLFLFAPALPSAALHEGLVGDPAIRRVLDAWEEARCAVVGVGAPPARRTSLPSFVDTTDEVIMSSAGDVNSRFYDASGAPLPFRGADRLMATSLERMRTLERCIAVAVGAEKVPSIVAGARAGYFSDLVTSVETALALLDALTQEG</sequence>
<dbReference type="Pfam" id="PF04198">
    <property type="entry name" value="Sugar-bind"/>
    <property type="match status" value="1"/>
</dbReference>
<dbReference type="EMBL" id="CADCUY010000176">
    <property type="protein sequence ID" value="CAA9400080.1"/>
    <property type="molecule type" value="Genomic_DNA"/>
</dbReference>
<evidence type="ECO:0000256" key="2">
    <source>
        <dbReference type="ARBA" id="ARBA00023015"/>
    </source>
</evidence>
<evidence type="ECO:0000256" key="3">
    <source>
        <dbReference type="ARBA" id="ARBA00023125"/>
    </source>
</evidence>
<organism evidence="6">
    <name type="scientific">uncultured Quadrisphaera sp</name>
    <dbReference type="NCBI Taxonomy" id="904978"/>
    <lineage>
        <taxon>Bacteria</taxon>
        <taxon>Bacillati</taxon>
        <taxon>Actinomycetota</taxon>
        <taxon>Actinomycetes</taxon>
        <taxon>Kineosporiales</taxon>
        <taxon>Kineosporiaceae</taxon>
        <taxon>Quadrisphaera</taxon>
        <taxon>environmental samples</taxon>
    </lineage>
</organism>
<evidence type="ECO:0000256" key="4">
    <source>
        <dbReference type="ARBA" id="ARBA00023163"/>
    </source>
</evidence>
<dbReference type="GO" id="GO:0030246">
    <property type="term" value="F:carbohydrate binding"/>
    <property type="evidence" value="ECO:0007669"/>
    <property type="project" value="InterPro"/>
</dbReference>
<dbReference type="InterPro" id="IPR036388">
    <property type="entry name" value="WH-like_DNA-bd_sf"/>
</dbReference>
<dbReference type="InterPro" id="IPR037171">
    <property type="entry name" value="NagB/RpiA_transferase-like"/>
</dbReference>
<dbReference type="GO" id="GO:0006352">
    <property type="term" value="P:DNA-templated transcription initiation"/>
    <property type="evidence" value="ECO:0007669"/>
    <property type="project" value="InterPro"/>
</dbReference>
<dbReference type="InterPro" id="IPR007324">
    <property type="entry name" value="Sugar-bd_dom_put"/>
</dbReference>
<keyword evidence="2" id="KW-0805">Transcription regulation</keyword>
<dbReference type="PANTHER" id="PTHR34294">
    <property type="entry name" value="TRANSCRIPTIONAL REGULATOR-RELATED"/>
    <property type="match status" value="1"/>
</dbReference>
<dbReference type="Gene3D" id="3.40.50.1360">
    <property type="match status" value="1"/>
</dbReference>
<keyword evidence="3" id="KW-0238">DNA-binding</keyword>
<dbReference type="Gene3D" id="1.10.10.10">
    <property type="entry name" value="Winged helix-like DNA-binding domain superfamily/Winged helix DNA-binding domain"/>
    <property type="match status" value="1"/>
</dbReference>
<name>A0A6J4NXB7_9ACTN</name>
<evidence type="ECO:0000313" key="6">
    <source>
        <dbReference type="EMBL" id="CAA9400080.1"/>
    </source>
</evidence>
<comment type="similarity">
    <text evidence="1">Belongs to the SorC transcriptional regulatory family.</text>
</comment>
<protein>
    <recommendedName>
        <fullName evidence="5">Sugar-binding domain-containing protein</fullName>
    </recommendedName>
</protein>
<evidence type="ECO:0000259" key="5">
    <source>
        <dbReference type="Pfam" id="PF04198"/>
    </source>
</evidence>
<dbReference type="PANTHER" id="PTHR34294:SF1">
    <property type="entry name" value="TRANSCRIPTIONAL REGULATOR LSRR"/>
    <property type="match status" value="1"/>
</dbReference>